<feature type="chain" id="PRO_5038864934" evidence="1">
    <location>
        <begin position="21"/>
        <end position="242"/>
    </location>
</feature>
<evidence type="ECO:0000313" key="4">
    <source>
        <dbReference type="Proteomes" id="UP000675781"/>
    </source>
</evidence>
<evidence type="ECO:0000259" key="2">
    <source>
        <dbReference type="Pfam" id="PF14032"/>
    </source>
</evidence>
<name>A0A941ESV0_9ACTN</name>
<keyword evidence="1" id="KW-0732">Signal</keyword>
<comment type="caution">
    <text evidence="3">The sequence shown here is derived from an EMBL/GenBank/DDBJ whole genome shotgun (WGS) entry which is preliminary data.</text>
</comment>
<dbReference type="InterPro" id="IPR026954">
    <property type="entry name" value="PknH-like_Extracell"/>
</dbReference>
<dbReference type="InterPro" id="IPR038232">
    <property type="entry name" value="PknH-like_Extracell_sf"/>
</dbReference>
<proteinExistence type="predicted"/>
<dbReference type="RefSeq" id="WP_212530329.1">
    <property type="nucleotide sequence ID" value="NZ_JAGSOG010000112.1"/>
</dbReference>
<feature type="signal peptide" evidence="1">
    <location>
        <begin position="1"/>
        <end position="20"/>
    </location>
</feature>
<feature type="domain" description="PknH-like extracellular" evidence="2">
    <location>
        <begin position="48"/>
        <end position="175"/>
    </location>
</feature>
<evidence type="ECO:0000313" key="3">
    <source>
        <dbReference type="EMBL" id="MBR7835837.1"/>
    </source>
</evidence>
<gene>
    <name evidence="3" type="ORF">KDL01_21365</name>
</gene>
<dbReference type="Gene3D" id="3.40.1000.70">
    <property type="entry name" value="PknH-like extracellular domain"/>
    <property type="match status" value="1"/>
</dbReference>
<protein>
    <submittedName>
        <fullName evidence="3">Sensor domain-containing protein</fullName>
    </submittedName>
</protein>
<dbReference type="Pfam" id="PF14032">
    <property type="entry name" value="PknH_C"/>
    <property type="match status" value="1"/>
</dbReference>
<sequence length="242" mass="24062">MNSRKLTYAGLVAALPLALAGCSSSNSGSTPTGAGTASSTAASTAQLTGTQLTSALLTATDVASGFTVSSNSAVDSGGSLTTTAAKYKPAGMSCADLLNEIGQTGFGESAMADNTLENDTTEELLNQAVYQFSSASAANVFFTSLQAKWNSCGSFTETDSSGTAGKVDITVASAPSGLGDMDFSNTMSASESSTTMTGTNLAVLKGSDVFIVGPGKIGSSQPSDLSAQTLVQKLMSKVSTAG</sequence>
<accession>A0A941ESV0</accession>
<organism evidence="3 4">
    <name type="scientific">Actinospica durhamensis</name>
    <dbReference type="NCBI Taxonomy" id="1508375"/>
    <lineage>
        <taxon>Bacteria</taxon>
        <taxon>Bacillati</taxon>
        <taxon>Actinomycetota</taxon>
        <taxon>Actinomycetes</taxon>
        <taxon>Catenulisporales</taxon>
        <taxon>Actinospicaceae</taxon>
        <taxon>Actinospica</taxon>
    </lineage>
</organism>
<dbReference type="AlphaFoldDB" id="A0A941ESV0"/>
<dbReference type="EMBL" id="JAGSOG010000112">
    <property type="protein sequence ID" value="MBR7835837.1"/>
    <property type="molecule type" value="Genomic_DNA"/>
</dbReference>
<dbReference type="Proteomes" id="UP000675781">
    <property type="component" value="Unassembled WGS sequence"/>
</dbReference>
<keyword evidence="4" id="KW-1185">Reference proteome</keyword>
<reference evidence="3" key="1">
    <citation type="submission" date="2021-04" db="EMBL/GenBank/DDBJ databases">
        <title>Genome based classification of Actinospica acidithermotolerans sp. nov., an actinobacterium isolated from an Indonesian hot spring.</title>
        <authorList>
            <person name="Kusuma A.B."/>
            <person name="Putra K.E."/>
            <person name="Nafisah S."/>
            <person name="Loh J."/>
            <person name="Nouioui I."/>
            <person name="Goodfellow M."/>
        </authorList>
    </citation>
    <scope>NUCLEOTIDE SEQUENCE</scope>
    <source>
        <strain evidence="3">CSCA 57</strain>
    </source>
</reference>
<evidence type="ECO:0000256" key="1">
    <source>
        <dbReference type="SAM" id="SignalP"/>
    </source>
</evidence>
<dbReference type="PROSITE" id="PS51257">
    <property type="entry name" value="PROKAR_LIPOPROTEIN"/>
    <property type="match status" value="1"/>
</dbReference>